<name>A0A559LZ06_9HELO</name>
<proteinExistence type="predicted"/>
<dbReference type="Proteomes" id="UP000315522">
    <property type="component" value="Unassembled WGS sequence"/>
</dbReference>
<evidence type="ECO:0000256" key="1">
    <source>
        <dbReference type="SAM" id="SignalP"/>
    </source>
</evidence>
<reference evidence="3 4" key="1">
    <citation type="submission" date="2018-05" db="EMBL/GenBank/DDBJ databases">
        <title>Genome sequencing and assembly of the regulated plant pathogen Lachnellula willkommii and related sister species for the development of diagnostic species identification markers.</title>
        <authorList>
            <person name="Giroux E."/>
            <person name="Bilodeau G."/>
        </authorList>
    </citation>
    <scope>NUCLEOTIDE SEQUENCE [LARGE SCALE GENOMIC DNA]</scope>
    <source>
        <strain evidence="3 4">CBS 172.35</strain>
    </source>
</reference>
<gene>
    <name evidence="3" type="ORF">LAWI1_G008333</name>
</gene>
<dbReference type="AlphaFoldDB" id="A0A559LZ06"/>
<feature type="signal peptide" evidence="1">
    <location>
        <begin position="1"/>
        <end position="20"/>
    </location>
</feature>
<protein>
    <recommendedName>
        <fullName evidence="2">DUF7907 domain-containing protein</fullName>
    </recommendedName>
</protein>
<dbReference type="EMBL" id="QGML01004872">
    <property type="protein sequence ID" value="TVY85930.1"/>
    <property type="molecule type" value="Genomic_DNA"/>
</dbReference>
<organism evidence="3 4">
    <name type="scientific">Lachnellula willkommii</name>
    <dbReference type="NCBI Taxonomy" id="215461"/>
    <lineage>
        <taxon>Eukaryota</taxon>
        <taxon>Fungi</taxon>
        <taxon>Dikarya</taxon>
        <taxon>Ascomycota</taxon>
        <taxon>Pezizomycotina</taxon>
        <taxon>Leotiomycetes</taxon>
        <taxon>Helotiales</taxon>
        <taxon>Lachnaceae</taxon>
        <taxon>Lachnellula</taxon>
    </lineage>
</organism>
<evidence type="ECO:0000313" key="4">
    <source>
        <dbReference type="Proteomes" id="UP000315522"/>
    </source>
</evidence>
<accession>A0A559LZ06</accession>
<feature type="domain" description="DUF7907" evidence="2">
    <location>
        <begin position="40"/>
        <end position="186"/>
    </location>
</feature>
<feature type="chain" id="PRO_5022048317" description="DUF7907 domain-containing protein" evidence="1">
    <location>
        <begin position="21"/>
        <end position="187"/>
    </location>
</feature>
<dbReference type="Pfam" id="PF25484">
    <property type="entry name" value="DUF7907"/>
    <property type="match status" value="1"/>
</dbReference>
<evidence type="ECO:0000259" key="2">
    <source>
        <dbReference type="Pfam" id="PF25484"/>
    </source>
</evidence>
<dbReference type="InterPro" id="IPR057229">
    <property type="entry name" value="DUF7907"/>
</dbReference>
<keyword evidence="1" id="KW-0732">Signal</keyword>
<evidence type="ECO:0000313" key="3">
    <source>
        <dbReference type="EMBL" id="TVY85930.1"/>
    </source>
</evidence>
<keyword evidence="4" id="KW-1185">Reference proteome</keyword>
<comment type="caution">
    <text evidence="3">The sequence shown here is derived from an EMBL/GenBank/DDBJ whole genome shotgun (WGS) entry which is preliminary data.</text>
</comment>
<sequence length="187" mass="20350">MVSLRNLAIAASAIIGLTTAAPATLETRQATWTPGTQNNTQEFYLHMTVTDGDTKYNGWALEAWHTGAGFADPVFVNTTGTRAFLNGTHLQFDTSPYPFSALGGPSDTNYARWEPVGIQSGYGTGVWRNDGPDGFVVDAEEFGGWLVCEWFHGINAPQLFELVQGFDAEPYDVPSSCARVLLFAVYI</sequence>